<protein>
    <submittedName>
        <fullName evidence="4">TPM domain-containing protein</fullName>
    </submittedName>
</protein>
<feature type="transmembrane region" description="Helical" evidence="1">
    <location>
        <begin position="184"/>
        <end position="202"/>
    </location>
</feature>
<gene>
    <name evidence="4" type="ORF">FKG95_24985</name>
</gene>
<dbReference type="PANTHER" id="PTHR30373">
    <property type="entry name" value="UPF0603 PROTEIN YGCG"/>
    <property type="match status" value="1"/>
</dbReference>
<keyword evidence="5" id="KW-1185">Reference proteome</keyword>
<keyword evidence="2" id="KW-0732">Signal</keyword>
<evidence type="ECO:0000313" key="5">
    <source>
        <dbReference type="Proteomes" id="UP000315252"/>
    </source>
</evidence>
<dbReference type="Pfam" id="PF04536">
    <property type="entry name" value="TPM_phosphatase"/>
    <property type="match status" value="1"/>
</dbReference>
<name>A0A545T7W1_9PROT</name>
<keyword evidence="1" id="KW-0812">Transmembrane</keyword>
<dbReference type="OrthoDB" id="9810918at2"/>
<dbReference type="AlphaFoldDB" id="A0A545T7W1"/>
<dbReference type="EMBL" id="VHSH01000011">
    <property type="protein sequence ID" value="TQV73278.1"/>
    <property type="molecule type" value="Genomic_DNA"/>
</dbReference>
<evidence type="ECO:0000259" key="3">
    <source>
        <dbReference type="Pfam" id="PF04536"/>
    </source>
</evidence>
<keyword evidence="1" id="KW-1133">Transmembrane helix</keyword>
<keyword evidence="1" id="KW-0472">Membrane</keyword>
<dbReference type="Gene3D" id="3.10.310.50">
    <property type="match status" value="1"/>
</dbReference>
<dbReference type="Proteomes" id="UP000315252">
    <property type="component" value="Unassembled WGS sequence"/>
</dbReference>
<evidence type="ECO:0000313" key="4">
    <source>
        <dbReference type="EMBL" id="TQV73278.1"/>
    </source>
</evidence>
<feature type="chain" id="PRO_5021907119" evidence="2">
    <location>
        <begin position="33"/>
        <end position="254"/>
    </location>
</feature>
<dbReference type="PANTHER" id="PTHR30373:SF2">
    <property type="entry name" value="UPF0603 PROTEIN YGCG"/>
    <property type="match status" value="1"/>
</dbReference>
<sequence>MRNLKPFSRPPFLLPALLMLAALLLPPAAAEALEFPALTGRVVDNANLLPPNQERGLTRQLERHEAETSNQVVVVTLPSLQGTTIEDYGYQLGRHWAVGQADRNNGVLLIVAPASRKVRIEVGYGLEGDLPDAITKAIIEREILPAFRDGDFPRGIAAGVNGILAAIAGSYAPQPRSASPQERFGPLILFLLALAVILFAYLEKVGGSSGTGTGYRRSGWGGSSTGGFGGGGGGGGGFSGGGGSFGGGGSSGSW</sequence>
<comment type="caution">
    <text evidence="4">The sequence shown here is derived from an EMBL/GenBank/DDBJ whole genome shotgun (WGS) entry which is preliminary data.</text>
</comment>
<reference evidence="4 5" key="1">
    <citation type="submission" date="2019-06" db="EMBL/GenBank/DDBJ databases">
        <title>Whole genome sequence for Rhodospirillaceae sp. R148.</title>
        <authorList>
            <person name="Wang G."/>
        </authorList>
    </citation>
    <scope>NUCLEOTIDE SEQUENCE [LARGE SCALE GENOMIC DNA]</scope>
    <source>
        <strain evidence="4 5">R148</strain>
    </source>
</reference>
<organism evidence="4 5">
    <name type="scientific">Denitrobaculum tricleocarpae</name>
    <dbReference type="NCBI Taxonomy" id="2591009"/>
    <lineage>
        <taxon>Bacteria</taxon>
        <taxon>Pseudomonadati</taxon>
        <taxon>Pseudomonadota</taxon>
        <taxon>Alphaproteobacteria</taxon>
        <taxon>Rhodospirillales</taxon>
        <taxon>Rhodospirillaceae</taxon>
        <taxon>Denitrobaculum</taxon>
    </lineage>
</organism>
<feature type="domain" description="TPM" evidence="3">
    <location>
        <begin position="42"/>
        <end position="165"/>
    </location>
</feature>
<evidence type="ECO:0000256" key="1">
    <source>
        <dbReference type="SAM" id="Phobius"/>
    </source>
</evidence>
<feature type="signal peptide" evidence="2">
    <location>
        <begin position="1"/>
        <end position="32"/>
    </location>
</feature>
<dbReference type="RefSeq" id="WP_142899178.1">
    <property type="nucleotide sequence ID" value="NZ_ML660062.1"/>
</dbReference>
<evidence type="ECO:0000256" key="2">
    <source>
        <dbReference type="SAM" id="SignalP"/>
    </source>
</evidence>
<accession>A0A545T7W1</accession>
<proteinExistence type="predicted"/>
<dbReference type="InterPro" id="IPR007621">
    <property type="entry name" value="TPM_dom"/>
</dbReference>